<organism evidence="4 5">
    <name type="scientific">Nocardioides terrae</name>
    <dbReference type="NCBI Taxonomy" id="574651"/>
    <lineage>
        <taxon>Bacteria</taxon>
        <taxon>Bacillati</taxon>
        <taxon>Actinomycetota</taxon>
        <taxon>Actinomycetes</taxon>
        <taxon>Propionibacteriales</taxon>
        <taxon>Nocardioidaceae</taxon>
        <taxon>Nocardioides</taxon>
    </lineage>
</organism>
<dbReference type="InterPro" id="IPR036388">
    <property type="entry name" value="WH-like_DNA-bd_sf"/>
</dbReference>
<proteinExistence type="predicted"/>
<dbReference type="PROSITE" id="PS50043">
    <property type="entry name" value="HTH_LUXR_2"/>
    <property type="match status" value="1"/>
</dbReference>
<evidence type="ECO:0000313" key="5">
    <source>
        <dbReference type="Proteomes" id="UP000198832"/>
    </source>
</evidence>
<dbReference type="Proteomes" id="UP000198832">
    <property type="component" value="Unassembled WGS sequence"/>
</dbReference>
<accession>A0A1I1FRB9</accession>
<keyword evidence="2" id="KW-0067">ATP-binding</keyword>
<dbReference type="GO" id="GO:0005737">
    <property type="term" value="C:cytoplasm"/>
    <property type="evidence" value="ECO:0007669"/>
    <property type="project" value="TreeGrafter"/>
</dbReference>
<dbReference type="Pfam" id="PF00196">
    <property type="entry name" value="GerE"/>
    <property type="match status" value="1"/>
</dbReference>
<dbReference type="GO" id="GO:0004016">
    <property type="term" value="F:adenylate cyclase activity"/>
    <property type="evidence" value="ECO:0007669"/>
    <property type="project" value="TreeGrafter"/>
</dbReference>
<dbReference type="STRING" id="574651.SAMN04487968_10385"/>
<name>A0A1I1FRB9_9ACTN</name>
<dbReference type="PANTHER" id="PTHR16305">
    <property type="entry name" value="TESTICULAR SOLUBLE ADENYLYL CYCLASE"/>
    <property type="match status" value="1"/>
</dbReference>
<evidence type="ECO:0000256" key="2">
    <source>
        <dbReference type="ARBA" id="ARBA00022840"/>
    </source>
</evidence>
<dbReference type="SMART" id="SM00421">
    <property type="entry name" value="HTH_LUXR"/>
    <property type="match status" value="1"/>
</dbReference>
<dbReference type="Gene3D" id="1.10.10.10">
    <property type="entry name" value="Winged helix-like DNA-binding domain superfamily/Winged helix DNA-binding domain"/>
    <property type="match status" value="1"/>
</dbReference>
<evidence type="ECO:0000256" key="1">
    <source>
        <dbReference type="ARBA" id="ARBA00022741"/>
    </source>
</evidence>
<dbReference type="GO" id="GO:0006355">
    <property type="term" value="P:regulation of DNA-templated transcription"/>
    <property type="evidence" value="ECO:0007669"/>
    <property type="project" value="InterPro"/>
</dbReference>
<dbReference type="Pfam" id="PF13191">
    <property type="entry name" value="AAA_16"/>
    <property type="match status" value="1"/>
</dbReference>
<dbReference type="Gene3D" id="1.25.40.10">
    <property type="entry name" value="Tetratricopeptide repeat domain"/>
    <property type="match status" value="1"/>
</dbReference>
<dbReference type="InterPro" id="IPR011990">
    <property type="entry name" value="TPR-like_helical_dom_sf"/>
</dbReference>
<reference evidence="4 5" key="1">
    <citation type="submission" date="2016-10" db="EMBL/GenBank/DDBJ databases">
        <authorList>
            <person name="de Groot N.N."/>
        </authorList>
    </citation>
    <scope>NUCLEOTIDE SEQUENCE [LARGE SCALE GENOMIC DNA]</scope>
    <source>
        <strain evidence="4 5">CGMCC 1.7056</strain>
    </source>
</reference>
<sequence>MGSGENPKVPLAERSLQLRSLGDYAAEARQRNGRFVLISGEAGIGKSSLLEELEQAVPDARWWWGACDGLFTPRPLGPVHDIEPLTGLLADLTGDAAPRERLFQGILAELAAEFTVLVVEDVHWADEATLDLLRFLTRRLRDVPALVVATYRDDGLAARDPLTLALGELSNQRAARRITLPPLTPAAVALLCEGTGHVAAEVHHLTGGNPFFVSEVLRGPAHGLPGTVRDAVLARLATVSDHGRHAARVAALVGLRIEPALFPVLGPPAAIDELIGCGLLDGDGPELRWRHEIARRAVEQAMPAHHQPPVHRAILQALLDAGSVDHVRLAHHAASCGEAFAVLTHAPLAAELAAAVPSHREALAHYRLALDFAVGAAPEVRAGLADAAAEQAALVDQWEESAAHCRTALEVWHALGDSLREGDTLCRLSRALWHLCDGRGSMGSSRSALALVEPYGDSPQFARSATNMAGAYLLDGQNLPALSLAEKAADLAARLGLPDVRSDALRIEAGALRAQGRPWEGPMRQALHVALDAGHPRQAGGAYTAWVDGLADQFRFAEAETVLAEGLAYCEQRDVPTYANGLVGERVRILEMTGHWDEAVALARRHLAKVTLSFPNRLHATVSLARILVRRGEDAADLALEASRAADGIGDPQWRLPAQLLLAEHAWLAGDDDTAAEHVRRASYAALRFGPTSQGLVATWQRRLGLPHPEVSLEPWASWLRGDTSAAVAAFESLGSPYAAAAVLLDSATETGLREALARFEALGARAAADRTRQRMREAGLRAVPLGGRATTRAHPLGLTRREQEILERLCGGATNDEIAQQLFISVRTVDHHVSAVLAKLGVANRREAVAAAHRHGLLTAETGET</sequence>
<dbReference type="AlphaFoldDB" id="A0A1I1FRB9"/>
<protein>
    <submittedName>
        <fullName evidence="4">AAA ATPase domain-containing protein</fullName>
    </submittedName>
</protein>
<dbReference type="PRINTS" id="PR00038">
    <property type="entry name" value="HTHLUXR"/>
</dbReference>
<dbReference type="PANTHER" id="PTHR16305:SF35">
    <property type="entry name" value="TRANSCRIPTIONAL ACTIVATOR DOMAIN"/>
    <property type="match status" value="1"/>
</dbReference>
<evidence type="ECO:0000259" key="3">
    <source>
        <dbReference type="PROSITE" id="PS50043"/>
    </source>
</evidence>
<dbReference type="GO" id="GO:0003677">
    <property type="term" value="F:DNA binding"/>
    <property type="evidence" value="ECO:0007669"/>
    <property type="project" value="InterPro"/>
</dbReference>
<dbReference type="GO" id="GO:0005524">
    <property type="term" value="F:ATP binding"/>
    <property type="evidence" value="ECO:0007669"/>
    <property type="project" value="UniProtKB-KW"/>
</dbReference>
<dbReference type="SUPFAM" id="SSF46894">
    <property type="entry name" value="C-terminal effector domain of the bipartite response regulators"/>
    <property type="match status" value="1"/>
</dbReference>
<dbReference type="InterPro" id="IPR027417">
    <property type="entry name" value="P-loop_NTPase"/>
</dbReference>
<dbReference type="SUPFAM" id="SSF48452">
    <property type="entry name" value="TPR-like"/>
    <property type="match status" value="1"/>
</dbReference>
<dbReference type="PROSITE" id="PS00622">
    <property type="entry name" value="HTH_LUXR_1"/>
    <property type="match status" value="1"/>
</dbReference>
<dbReference type="SUPFAM" id="SSF52540">
    <property type="entry name" value="P-loop containing nucleoside triphosphate hydrolases"/>
    <property type="match status" value="1"/>
</dbReference>
<dbReference type="EMBL" id="FOLB01000003">
    <property type="protein sequence ID" value="SFC01562.1"/>
    <property type="molecule type" value="Genomic_DNA"/>
</dbReference>
<keyword evidence="5" id="KW-1185">Reference proteome</keyword>
<gene>
    <name evidence="4" type="ORF">SAMN04487968_10385</name>
</gene>
<evidence type="ECO:0000313" key="4">
    <source>
        <dbReference type="EMBL" id="SFC01562.1"/>
    </source>
</evidence>
<dbReference type="OrthoDB" id="5476461at2"/>
<feature type="domain" description="HTH luxR-type" evidence="3">
    <location>
        <begin position="792"/>
        <end position="857"/>
    </location>
</feature>
<dbReference type="InterPro" id="IPR041664">
    <property type="entry name" value="AAA_16"/>
</dbReference>
<dbReference type="InterPro" id="IPR016032">
    <property type="entry name" value="Sig_transdc_resp-reg_C-effctor"/>
</dbReference>
<keyword evidence="1" id="KW-0547">Nucleotide-binding</keyword>
<dbReference type="CDD" id="cd06170">
    <property type="entry name" value="LuxR_C_like"/>
    <property type="match status" value="1"/>
</dbReference>
<dbReference type="InterPro" id="IPR000792">
    <property type="entry name" value="Tscrpt_reg_LuxR_C"/>
</dbReference>